<dbReference type="PANTHER" id="PTHR32338">
    <property type="entry name" value="N-ACETYL-GAMMA-GLUTAMYL-PHOSPHATE REDUCTASE, CHLOROPLASTIC-RELATED-RELATED"/>
    <property type="match status" value="1"/>
</dbReference>
<dbReference type="InterPro" id="IPR036291">
    <property type="entry name" value="NAD(P)-bd_dom_sf"/>
</dbReference>
<evidence type="ECO:0000256" key="3">
    <source>
        <dbReference type="ARBA" id="ARBA00022857"/>
    </source>
</evidence>
<keyword evidence="9" id="KW-1185">Reference proteome</keyword>
<reference evidence="9" key="1">
    <citation type="submission" date="2016-10" db="EMBL/GenBank/DDBJ databases">
        <authorList>
            <person name="Varghese N."/>
            <person name="Submissions S."/>
        </authorList>
    </citation>
    <scope>NUCLEOTIDE SEQUENCE [LARGE SCALE GENOMIC DNA]</scope>
    <source>
        <strain evidence="9">DSM 25730</strain>
    </source>
</reference>
<evidence type="ECO:0000313" key="8">
    <source>
        <dbReference type="EMBL" id="SFD11132.1"/>
    </source>
</evidence>
<dbReference type="GO" id="GO:0006526">
    <property type="term" value="P:L-arginine biosynthetic process"/>
    <property type="evidence" value="ECO:0007669"/>
    <property type="project" value="UniProtKB-UniRule"/>
</dbReference>
<evidence type="ECO:0000256" key="6">
    <source>
        <dbReference type="PROSITE-ProRule" id="PRU10010"/>
    </source>
</evidence>
<keyword evidence="5" id="KW-0963">Cytoplasm</keyword>
<dbReference type="InterPro" id="IPR000706">
    <property type="entry name" value="AGPR_type-1"/>
</dbReference>
<feature type="active site" evidence="5 6">
    <location>
        <position position="137"/>
    </location>
</feature>
<comment type="function">
    <text evidence="5">Catalyzes the NADPH-dependent reduction of N-acetyl-5-glutamyl phosphate to yield N-acetyl-L-glutamate 5-semialdehyde.</text>
</comment>
<dbReference type="RefSeq" id="WP_092851017.1">
    <property type="nucleotide sequence ID" value="NZ_FOMI01000004.1"/>
</dbReference>
<dbReference type="PANTHER" id="PTHR32338:SF10">
    <property type="entry name" value="N-ACETYL-GAMMA-GLUTAMYL-PHOSPHATE REDUCTASE, CHLOROPLASTIC-RELATED"/>
    <property type="match status" value="1"/>
</dbReference>
<dbReference type="GO" id="GO:0070401">
    <property type="term" value="F:NADP+ binding"/>
    <property type="evidence" value="ECO:0007669"/>
    <property type="project" value="InterPro"/>
</dbReference>
<dbReference type="SMART" id="SM00859">
    <property type="entry name" value="Semialdhyde_dh"/>
    <property type="match status" value="1"/>
</dbReference>
<dbReference type="Pfam" id="PF01118">
    <property type="entry name" value="Semialdhyde_dh"/>
    <property type="match status" value="1"/>
</dbReference>
<evidence type="ECO:0000313" key="9">
    <source>
        <dbReference type="Proteomes" id="UP000199439"/>
    </source>
</evidence>
<evidence type="ECO:0000256" key="1">
    <source>
        <dbReference type="ARBA" id="ARBA00022571"/>
    </source>
</evidence>
<dbReference type="Gene3D" id="3.40.50.720">
    <property type="entry name" value="NAD(P)-binding Rossmann-like Domain"/>
    <property type="match status" value="1"/>
</dbReference>
<dbReference type="Gene3D" id="3.30.360.10">
    <property type="entry name" value="Dihydrodipicolinate Reductase, domain 2"/>
    <property type="match status" value="1"/>
</dbReference>
<dbReference type="HAMAP" id="MF_00150">
    <property type="entry name" value="ArgC_type1"/>
    <property type="match status" value="1"/>
</dbReference>
<comment type="catalytic activity">
    <reaction evidence="5">
        <text>N-acetyl-L-glutamate 5-semialdehyde + phosphate + NADP(+) = N-acetyl-L-glutamyl 5-phosphate + NADPH + H(+)</text>
        <dbReference type="Rhea" id="RHEA:21588"/>
        <dbReference type="ChEBI" id="CHEBI:15378"/>
        <dbReference type="ChEBI" id="CHEBI:29123"/>
        <dbReference type="ChEBI" id="CHEBI:43474"/>
        <dbReference type="ChEBI" id="CHEBI:57783"/>
        <dbReference type="ChEBI" id="CHEBI:57936"/>
        <dbReference type="ChEBI" id="CHEBI:58349"/>
        <dbReference type="EC" id="1.2.1.38"/>
    </reaction>
</comment>
<organism evidence="8 9">
    <name type="scientific">Algibacter pectinivorans</name>
    <dbReference type="NCBI Taxonomy" id="870482"/>
    <lineage>
        <taxon>Bacteria</taxon>
        <taxon>Pseudomonadati</taxon>
        <taxon>Bacteroidota</taxon>
        <taxon>Flavobacteriia</taxon>
        <taxon>Flavobacteriales</taxon>
        <taxon>Flavobacteriaceae</taxon>
        <taxon>Algibacter</taxon>
    </lineage>
</organism>
<keyword evidence="1 5" id="KW-0055">Arginine biosynthesis</keyword>
<evidence type="ECO:0000256" key="5">
    <source>
        <dbReference type="HAMAP-Rule" id="MF_00150"/>
    </source>
</evidence>
<comment type="pathway">
    <text evidence="5">Amino-acid biosynthesis; L-arginine biosynthesis; N(2)-acetyl-L-ornithine from L-glutamate: step 3/4.</text>
</comment>
<evidence type="ECO:0000259" key="7">
    <source>
        <dbReference type="SMART" id="SM00859"/>
    </source>
</evidence>
<dbReference type="EMBL" id="FOMI01000004">
    <property type="protein sequence ID" value="SFD11132.1"/>
    <property type="molecule type" value="Genomic_DNA"/>
</dbReference>
<dbReference type="Proteomes" id="UP000199439">
    <property type="component" value="Unassembled WGS sequence"/>
</dbReference>
<dbReference type="SUPFAM" id="SSF55347">
    <property type="entry name" value="Glyceraldehyde-3-phosphate dehydrogenase-like, C-terminal domain"/>
    <property type="match status" value="1"/>
</dbReference>
<proteinExistence type="inferred from homology"/>
<name>A0A1I1PN31_9FLAO</name>
<keyword evidence="2 5" id="KW-0028">Amino-acid biosynthesis</keyword>
<dbReference type="EC" id="1.2.1.38" evidence="5"/>
<dbReference type="InterPro" id="IPR000534">
    <property type="entry name" value="Semialdehyde_DH_NAD-bd"/>
</dbReference>
<accession>A0A1I1PN31</accession>
<dbReference type="InterPro" id="IPR023013">
    <property type="entry name" value="AGPR_AS"/>
</dbReference>
<dbReference type="AlphaFoldDB" id="A0A1I1PN31"/>
<sequence length="327" mass="35746">MKKIKAGIIGGAGYTAGELIRLLINHPETEIDFVFSTSNAGNKISKIHQDLVGTLDLKFTDTVNPDVDVLFLCLGHGNSVKFLEANTFSDNTKIIDLGNDFRLEADKVFNGKTFVYGLPELNKDAIVSANYIANPGCFATAIQLGLLPLADAGLLGNDVHINAVTGATGAGTSLSATTHYTWRDNNFSYYKPFTHQHLGEINQSVNQLQSSFNSEIIFMPNRGNFSRGIFATIYTDYEGTVEDAKALYEAFYADAKFTFVADDFLHMKQVVNTNKCLVHVHKHNGKLLITSVIDNLLKGASGQAVQNMNLMFGLEEILGLGLKAAYF</sequence>
<dbReference type="GO" id="GO:0005737">
    <property type="term" value="C:cytoplasm"/>
    <property type="evidence" value="ECO:0007669"/>
    <property type="project" value="UniProtKB-SubCell"/>
</dbReference>
<evidence type="ECO:0000256" key="4">
    <source>
        <dbReference type="ARBA" id="ARBA00023002"/>
    </source>
</evidence>
<dbReference type="Pfam" id="PF22698">
    <property type="entry name" value="Semialdhyde_dhC_1"/>
    <property type="match status" value="1"/>
</dbReference>
<dbReference type="InterPro" id="IPR050085">
    <property type="entry name" value="AGPR"/>
</dbReference>
<comment type="subcellular location">
    <subcellularLocation>
        <location evidence="5">Cytoplasm</location>
    </subcellularLocation>
</comment>
<dbReference type="GO" id="GO:0051287">
    <property type="term" value="F:NAD binding"/>
    <property type="evidence" value="ECO:0007669"/>
    <property type="project" value="InterPro"/>
</dbReference>
<dbReference type="CDD" id="cd23934">
    <property type="entry name" value="AGPR_1_C"/>
    <property type="match status" value="1"/>
</dbReference>
<evidence type="ECO:0000256" key="2">
    <source>
        <dbReference type="ARBA" id="ARBA00022605"/>
    </source>
</evidence>
<gene>
    <name evidence="5" type="primary">argC</name>
    <name evidence="8" type="ORF">SAMN04487987_10463</name>
</gene>
<comment type="similarity">
    <text evidence="5">Belongs to the NAGSA dehydrogenase family. Type 1 subfamily.</text>
</comment>
<dbReference type="SUPFAM" id="SSF51735">
    <property type="entry name" value="NAD(P)-binding Rossmann-fold domains"/>
    <property type="match status" value="1"/>
</dbReference>
<protein>
    <recommendedName>
        <fullName evidence="5">N-acetyl-gamma-glutamyl-phosphate reductase</fullName>
        <shortName evidence="5">AGPR</shortName>
        <ecNumber evidence="5">1.2.1.38</ecNumber>
    </recommendedName>
    <alternativeName>
        <fullName evidence="5">N-acetyl-glutamate semialdehyde dehydrogenase</fullName>
        <shortName evidence="5">NAGSA dehydrogenase</shortName>
    </alternativeName>
</protein>
<dbReference type="CDD" id="cd17895">
    <property type="entry name" value="AGPR_1_N"/>
    <property type="match status" value="1"/>
</dbReference>
<keyword evidence="4 5" id="KW-0560">Oxidoreductase</keyword>
<dbReference type="UniPathway" id="UPA00068">
    <property type="reaction ID" value="UER00108"/>
</dbReference>
<dbReference type="GO" id="GO:0003942">
    <property type="term" value="F:N-acetyl-gamma-glutamyl-phosphate reductase activity"/>
    <property type="evidence" value="ECO:0007669"/>
    <property type="project" value="UniProtKB-UniRule"/>
</dbReference>
<keyword evidence="3 5" id="KW-0521">NADP</keyword>
<dbReference type="InterPro" id="IPR058924">
    <property type="entry name" value="AGPR_dimerisation_dom"/>
</dbReference>
<dbReference type="NCBIfam" id="TIGR01850">
    <property type="entry name" value="argC"/>
    <property type="match status" value="1"/>
</dbReference>
<dbReference type="STRING" id="870482.SAMN04487987_10463"/>
<feature type="domain" description="Semialdehyde dehydrogenase NAD-binding" evidence="7">
    <location>
        <begin position="5"/>
        <end position="129"/>
    </location>
</feature>
<dbReference type="OrthoDB" id="9801289at2"/>
<dbReference type="PROSITE" id="PS01224">
    <property type="entry name" value="ARGC"/>
    <property type="match status" value="1"/>
</dbReference>